<dbReference type="InterPro" id="IPR046985">
    <property type="entry name" value="IP5"/>
</dbReference>
<gene>
    <name evidence="6" type="ORF">BASA50_003688</name>
</gene>
<keyword evidence="4" id="KW-0968">Cytoplasmic vesicle</keyword>
<evidence type="ECO:0000313" key="7">
    <source>
        <dbReference type="Proteomes" id="UP001648503"/>
    </source>
</evidence>
<evidence type="ECO:0000259" key="5">
    <source>
        <dbReference type="PROSITE" id="PS50238"/>
    </source>
</evidence>
<dbReference type="InterPro" id="IPR013783">
    <property type="entry name" value="Ig-like_fold"/>
</dbReference>
<evidence type="ECO:0000256" key="3">
    <source>
        <dbReference type="ARBA" id="ARBA00022753"/>
    </source>
</evidence>
<dbReference type="Gene3D" id="1.10.555.10">
    <property type="entry name" value="Rho GTPase activation protein"/>
    <property type="match status" value="1"/>
</dbReference>
<dbReference type="InterPro" id="IPR048869">
    <property type="entry name" value="OCRL-1_2_ASH"/>
</dbReference>
<keyword evidence="3" id="KW-0967">Endosome</keyword>
<evidence type="ECO:0000256" key="1">
    <source>
        <dbReference type="ARBA" id="ARBA00004146"/>
    </source>
</evidence>
<protein>
    <recommendedName>
        <fullName evidence="5">Rho-GAP domain-containing protein</fullName>
    </recommendedName>
</protein>
<dbReference type="SUPFAM" id="SSF48350">
    <property type="entry name" value="GTPase activation domain, GAP"/>
    <property type="match status" value="1"/>
</dbReference>
<dbReference type="InterPro" id="IPR000198">
    <property type="entry name" value="RhoGAP_dom"/>
</dbReference>
<dbReference type="SMART" id="SM00324">
    <property type="entry name" value="RhoGAP"/>
    <property type="match status" value="1"/>
</dbReference>
<dbReference type="InterPro" id="IPR008936">
    <property type="entry name" value="Rho_GTPase_activation_prot"/>
</dbReference>
<dbReference type="SUPFAM" id="SSF56219">
    <property type="entry name" value="DNase I-like"/>
    <property type="match status" value="1"/>
</dbReference>
<dbReference type="Pfam" id="PF21310">
    <property type="entry name" value="OCRL-like_ASH"/>
    <property type="match status" value="1"/>
</dbReference>
<dbReference type="InterPro" id="IPR036691">
    <property type="entry name" value="Endo/exonu/phosph_ase_sf"/>
</dbReference>
<proteinExistence type="predicted"/>
<dbReference type="Proteomes" id="UP001648503">
    <property type="component" value="Unassembled WGS sequence"/>
</dbReference>
<dbReference type="PROSITE" id="PS50238">
    <property type="entry name" value="RHOGAP"/>
    <property type="match status" value="1"/>
</dbReference>
<dbReference type="PANTHER" id="PTHR11200">
    <property type="entry name" value="INOSITOL 5-PHOSPHATASE"/>
    <property type="match status" value="1"/>
</dbReference>
<dbReference type="Gene3D" id="2.30.29.110">
    <property type="match status" value="1"/>
</dbReference>
<comment type="subcellular location">
    <subcellularLocation>
        <location evidence="2">Cytoplasmic vesicle</location>
        <location evidence="2">Phagosome membrane</location>
    </subcellularLocation>
    <subcellularLocation>
        <location evidence="1">Early endosome membrane</location>
    </subcellularLocation>
</comment>
<dbReference type="PANTHER" id="PTHR11200:SF300">
    <property type="entry name" value="TYPE II INOSITOL 1,4,5-TRISPHOSPHATE 5-PHOSPHATASE"/>
    <property type="match status" value="1"/>
</dbReference>
<sequence length="1174" mass="130399">MTEPTIQTAAMVEETDPSGAVASYEDEDFQEGVNHLLRPTEFCTHSIRLSRIKKNGERRVRIVGVVVNNKGGDEACLVVFKRRIASNLVIESVLPIYADFRLTMTQSTAVDLNEPGSMEQSKSGFRLNVSSNKTNEICFESSDVQHLHCLLVEIKKSMANAEAMGYTSFGQTHAWRRYYEKMMHEMSQNADGISGARPSSTHRVNSMVSNPFISYESNVSANILKSIKDSWTAQELRKREMQFSDYSKLKLFIGTWNVNGRLATESLVPWLGSKDEEDPDMYILGFQEADLSTEVYIIGNKSLKEEEWSSAIETALLASRTEKYIKIASKQLIGMLMIVFIRRSLYPFLHDVVTESVGTGILGMMGNKGAVGIRLKLFDSYLCFVNAHLAADTSMVDRRNQDYQEICRRLAFPLQSHFKNYIAYAQANAWICNSMDSGPSLNSAPAGSGGVGMPNDGLSNSNRLLLSAFDADHLIWFGDLNYRVSIPDSQAKSMIEDSRLEELLKFDQLGIERAASRCFNGFSEGSISFSPTYKYDVGTSRYDTSEKKRSPSWCDRILWFRNPLKLDDQDWLMLTSYKAVPQLTMSDHKPVRALFVAKIRKLNNEKLDAAQDEIARGMDKFENEAQPDLVPDANQVQFGNIRFMVPATRTIEVENKGQVIAQYRFISPASDDRFCKPWCYISPSTGTLIPGGKIYIDITILVDKVAASKLNAGKDHLEDILILHTENGKDHFLTLSGKWLPSSFGNPLGVLCRLARPIRSCSLAELCALYEDVEKAKSSQNGKSTLASSIGSVSESVADAEFGHDGEITYDSPSPTPPVPLFNRLSFPRELWRIIDFIYKFGMDVDNLFLSTGDPSVTEYFRECLDTGVEFNLTVLLGDAVEEDIEAASCGSPDEHLPHPCVDETLEQTTAPVDEASMSKQVNIEDLLSNLSKANLTITPHVKLPRPRGRAISVHSAAETLLRLLEALPEPIIPTFLHRRCILEGYLTFAAARQIVQFLPKDHYNAFMYTTCFLREVLVNYRGRGGLDEEKLARVFAPILLQIMTQDDPSKSVLAATVAGSTIGTTNNASASTSALPNVPGKGAITLSPSSSSVAVGLSPPKSTSSYLSSVLFGAMSVPWGAYSQQQQQVHQKVNAAMIGPPIPPEATSAGGIETWNRKRWMFLKHFLEKDNHL</sequence>
<dbReference type="Pfam" id="PF22669">
    <property type="entry name" value="Exo_endo_phos2"/>
    <property type="match status" value="1"/>
</dbReference>
<dbReference type="SMART" id="SM00128">
    <property type="entry name" value="IPPc"/>
    <property type="match status" value="1"/>
</dbReference>
<accession>A0ABQ8FI64</accession>
<evidence type="ECO:0000313" key="6">
    <source>
        <dbReference type="EMBL" id="KAH6598653.1"/>
    </source>
</evidence>
<dbReference type="Gene3D" id="3.60.10.10">
    <property type="entry name" value="Endonuclease/exonuclease/phosphatase"/>
    <property type="match status" value="1"/>
</dbReference>
<dbReference type="Pfam" id="PF00620">
    <property type="entry name" value="RhoGAP"/>
    <property type="match status" value="1"/>
</dbReference>
<dbReference type="EMBL" id="JAFCIX010000102">
    <property type="protein sequence ID" value="KAH6598653.1"/>
    <property type="molecule type" value="Genomic_DNA"/>
</dbReference>
<name>A0ABQ8FI64_9FUNG</name>
<comment type="caution">
    <text evidence="6">The sequence shown here is derived from an EMBL/GenBank/DDBJ whole genome shotgun (WGS) entry which is preliminary data.</text>
</comment>
<feature type="domain" description="Rho-GAP" evidence="5">
    <location>
        <begin position="879"/>
        <end position="1070"/>
    </location>
</feature>
<evidence type="ECO:0000256" key="2">
    <source>
        <dbReference type="ARBA" id="ARBA00004580"/>
    </source>
</evidence>
<dbReference type="InterPro" id="IPR000300">
    <property type="entry name" value="IPPc"/>
</dbReference>
<organism evidence="6 7">
    <name type="scientific">Batrachochytrium salamandrivorans</name>
    <dbReference type="NCBI Taxonomy" id="1357716"/>
    <lineage>
        <taxon>Eukaryota</taxon>
        <taxon>Fungi</taxon>
        <taxon>Fungi incertae sedis</taxon>
        <taxon>Chytridiomycota</taxon>
        <taxon>Chytridiomycota incertae sedis</taxon>
        <taxon>Chytridiomycetes</taxon>
        <taxon>Rhizophydiales</taxon>
        <taxon>Rhizophydiales incertae sedis</taxon>
        <taxon>Batrachochytrium</taxon>
    </lineage>
</organism>
<reference evidence="6 7" key="1">
    <citation type="submission" date="2021-02" db="EMBL/GenBank/DDBJ databases">
        <title>Variation within the Batrachochytrium salamandrivorans European outbreak.</title>
        <authorList>
            <person name="Kelly M."/>
            <person name="Pasmans F."/>
            <person name="Shea T.P."/>
            <person name="Munoz J.F."/>
            <person name="Carranza S."/>
            <person name="Cuomo C.A."/>
            <person name="Martel A."/>
        </authorList>
    </citation>
    <scope>NUCLEOTIDE SEQUENCE [LARGE SCALE GENOMIC DNA]</scope>
    <source>
        <strain evidence="6 7">AMFP18/2</strain>
    </source>
</reference>
<dbReference type="Gene3D" id="2.60.40.10">
    <property type="entry name" value="Immunoglobulins"/>
    <property type="match status" value="1"/>
</dbReference>
<evidence type="ECO:0000256" key="4">
    <source>
        <dbReference type="ARBA" id="ARBA00023329"/>
    </source>
</evidence>
<keyword evidence="7" id="KW-1185">Reference proteome</keyword>